<dbReference type="HAMAP" id="MF_02087">
    <property type="entry name" value="PLP_homeostasis"/>
    <property type="match status" value="1"/>
</dbReference>
<evidence type="ECO:0000313" key="7">
    <source>
        <dbReference type="Proteomes" id="UP000824044"/>
    </source>
</evidence>
<reference evidence="6" key="1">
    <citation type="journal article" date="2021" name="PeerJ">
        <title>Extensive microbial diversity within the chicken gut microbiome revealed by metagenomics and culture.</title>
        <authorList>
            <person name="Gilroy R."/>
            <person name="Ravi A."/>
            <person name="Getino M."/>
            <person name="Pursley I."/>
            <person name="Horton D.L."/>
            <person name="Alikhan N.F."/>
            <person name="Baker D."/>
            <person name="Gharbi K."/>
            <person name="Hall N."/>
            <person name="Watson M."/>
            <person name="Adriaenssens E.M."/>
            <person name="Foster-Nyarko E."/>
            <person name="Jarju S."/>
            <person name="Secka A."/>
            <person name="Antonio M."/>
            <person name="Oren A."/>
            <person name="Chaudhuri R.R."/>
            <person name="La Ragione R."/>
            <person name="Hildebrand F."/>
            <person name="Pallen M.J."/>
        </authorList>
    </citation>
    <scope>NUCLEOTIDE SEQUENCE</scope>
    <source>
        <strain evidence="6">CHK33-5263</strain>
    </source>
</reference>
<dbReference type="InterPro" id="IPR011078">
    <property type="entry name" value="PyrdxlP_homeostasis"/>
</dbReference>
<dbReference type="PANTHER" id="PTHR10146:SF14">
    <property type="entry name" value="PYRIDOXAL PHOSPHATE HOMEOSTASIS PROTEIN"/>
    <property type="match status" value="1"/>
</dbReference>
<dbReference type="Gene3D" id="3.20.20.10">
    <property type="entry name" value="Alanine racemase"/>
    <property type="match status" value="1"/>
</dbReference>
<comment type="function">
    <text evidence="2">Pyridoxal 5'-phosphate (PLP)-binding protein, which is involved in PLP homeostasis.</text>
</comment>
<feature type="domain" description="Alanine racemase N-terminal" evidence="5">
    <location>
        <begin position="26"/>
        <end position="219"/>
    </location>
</feature>
<evidence type="ECO:0000256" key="2">
    <source>
        <dbReference type="HAMAP-Rule" id="MF_02087"/>
    </source>
</evidence>
<dbReference type="PIRSF" id="PIRSF004848">
    <property type="entry name" value="YBL036c_PLPDEIII"/>
    <property type="match status" value="1"/>
</dbReference>
<dbReference type="SUPFAM" id="SSF51419">
    <property type="entry name" value="PLP-binding barrel"/>
    <property type="match status" value="1"/>
</dbReference>
<name>A0A9D2IV10_9FIRM</name>
<dbReference type="GO" id="GO:0030170">
    <property type="term" value="F:pyridoxal phosphate binding"/>
    <property type="evidence" value="ECO:0007669"/>
    <property type="project" value="UniProtKB-UniRule"/>
</dbReference>
<keyword evidence="1 2" id="KW-0663">Pyridoxal phosphate</keyword>
<feature type="modified residue" description="N6-(pyridoxal phosphate)lysine" evidence="2 3">
    <location>
        <position position="31"/>
    </location>
</feature>
<comment type="cofactor">
    <cofactor evidence="3">
        <name>pyridoxal 5'-phosphate</name>
        <dbReference type="ChEBI" id="CHEBI:597326"/>
    </cofactor>
</comment>
<dbReference type="InterPro" id="IPR001608">
    <property type="entry name" value="Ala_racemase_N"/>
</dbReference>
<dbReference type="Pfam" id="PF01168">
    <property type="entry name" value="Ala_racemase_N"/>
    <property type="match status" value="1"/>
</dbReference>
<accession>A0A9D2IV10</accession>
<gene>
    <name evidence="6" type="ORF">H9812_02190</name>
</gene>
<comment type="similarity">
    <text evidence="2 4">Belongs to the pyridoxal phosphate-binding protein YggS/PROSC family.</text>
</comment>
<dbReference type="NCBIfam" id="TIGR00044">
    <property type="entry name" value="YggS family pyridoxal phosphate-dependent enzyme"/>
    <property type="match status" value="1"/>
</dbReference>
<dbReference type="Proteomes" id="UP000824044">
    <property type="component" value="Unassembled WGS sequence"/>
</dbReference>
<comment type="caution">
    <text evidence="6">The sequence shown here is derived from an EMBL/GenBank/DDBJ whole genome shotgun (WGS) entry which is preliminary data.</text>
</comment>
<sequence>MSISENVTAYLKELAAGNCFGEPVTLVAATKTRTAEEINEAIAAGVTDIGENKVQEFRDKYDLVHGGNRHFIGHLQTNKVKYLIGKTYLIHSLDRDELAEELSKRSVRANVTTDVLIEVNVGCELSKSGYSPETAFAAYERLRAVPGIRVRGFMAMLPESDDTALLASLADEMRALFNRAKAQDNNIRWLSMGMSGDWRLCVAHGSNMVRIGTALFGARHYPAPAQP</sequence>
<protein>
    <recommendedName>
        <fullName evidence="2">Pyridoxal phosphate homeostasis protein</fullName>
        <shortName evidence="2">PLP homeostasis protein</shortName>
    </recommendedName>
</protein>
<dbReference type="AlphaFoldDB" id="A0A9D2IV10"/>
<organism evidence="6 7">
    <name type="scientific">Candidatus Gallimonas intestinigallinarum</name>
    <dbReference type="NCBI Taxonomy" id="2838604"/>
    <lineage>
        <taxon>Bacteria</taxon>
        <taxon>Bacillati</taxon>
        <taxon>Bacillota</taxon>
        <taxon>Clostridia</taxon>
        <taxon>Candidatus Gallimonas</taxon>
    </lineage>
</organism>
<dbReference type="InterPro" id="IPR029066">
    <property type="entry name" value="PLP-binding_barrel"/>
</dbReference>
<dbReference type="CDD" id="cd00635">
    <property type="entry name" value="PLPDE_III_YBL036c_like"/>
    <property type="match status" value="1"/>
</dbReference>
<dbReference type="EMBL" id="DXBS01000045">
    <property type="protein sequence ID" value="HIZ24271.1"/>
    <property type="molecule type" value="Genomic_DNA"/>
</dbReference>
<evidence type="ECO:0000259" key="5">
    <source>
        <dbReference type="Pfam" id="PF01168"/>
    </source>
</evidence>
<evidence type="ECO:0000256" key="3">
    <source>
        <dbReference type="PIRSR" id="PIRSR004848-1"/>
    </source>
</evidence>
<evidence type="ECO:0000256" key="1">
    <source>
        <dbReference type="ARBA" id="ARBA00022898"/>
    </source>
</evidence>
<dbReference type="PANTHER" id="PTHR10146">
    <property type="entry name" value="PROLINE SYNTHETASE CO-TRANSCRIBED BACTERIAL HOMOLOG PROTEIN"/>
    <property type="match status" value="1"/>
</dbReference>
<reference evidence="6" key="2">
    <citation type="submission" date="2021-04" db="EMBL/GenBank/DDBJ databases">
        <authorList>
            <person name="Gilroy R."/>
        </authorList>
    </citation>
    <scope>NUCLEOTIDE SEQUENCE</scope>
    <source>
        <strain evidence="6">CHK33-5263</strain>
    </source>
</reference>
<evidence type="ECO:0000256" key="4">
    <source>
        <dbReference type="RuleBase" id="RU004514"/>
    </source>
</evidence>
<proteinExistence type="inferred from homology"/>
<evidence type="ECO:0000313" key="6">
    <source>
        <dbReference type="EMBL" id="HIZ24271.1"/>
    </source>
</evidence>